<accession>A0A8R1DNQ5</accession>
<feature type="compositionally biased region" description="Pro residues" evidence="1">
    <location>
        <begin position="252"/>
        <end position="263"/>
    </location>
</feature>
<keyword evidence="3" id="KW-1185">Reference proteome</keyword>
<dbReference type="AlphaFoldDB" id="A0A8R1DNQ5"/>
<organism evidence="2 3">
    <name type="scientific">Caenorhabditis japonica</name>
    <dbReference type="NCBI Taxonomy" id="281687"/>
    <lineage>
        <taxon>Eukaryota</taxon>
        <taxon>Metazoa</taxon>
        <taxon>Ecdysozoa</taxon>
        <taxon>Nematoda</taxon>
        <taxon>Chromadorea</taxon>
        <taxon>Rhabditida</taxon>
        <taxon>Rhabditina</taxon>
        <taxon>Rhabditomorpha</taxon>
        <taxon>Rhabditoidea</taxon>
        <taxon>Rhabditidae</taxon>
        <taxon>Peloderinae</taxon>
        <taxon>Caenorhabditis</taxon>
    </lineage>
</organism>
<dbReference type="Proteomes" id="UP000005237">
    <property type="component" value="Unassembled WGS sequence"/>
</dbReference>
<proteinExistence type="predicted"/>
<reference evidence="3" key="1">
    <citation type="submission" date="2010-08" db="EMBL/GenBank/DDBJ databases">
        <authorList>
            <consortium name="Caenorhabditis japonica Sequencing Consortium"/>
            <person name="Wilson R.K."/>
        </authorList>
    </citation>
    <scope>NUCLEOTIDE SEQUENCE [LARGE SCALE GENOMIC DNA]</scope>
    <source>
        <strain evidence="3">DF5081</strain>
    </source>
</reference>
<feature type="region of interest" description="Disordered" evidence="1">
    <location>
        <begin position="143"/>
        <end position="177"/>
    </location>
</feature>
<evidence type="ECO:0000256" key="1">
    <source>
        <dbReference type="SAM" id="MobiDB-lite"/>
    </source>
</evidence>
<sequence length="263" mass="30106">MDAAPPILDDWHYAGDNLEMKRDEFCRSPSMPILEKIDENLPIFPPEIIGMENSDNALEPMKRKLQRNPLKTAAKKFKPSCHNELNGEVLENQDPSQNEETQKILHTICQPSSPIKSKKRKSKVLSTFDSENVSEEMLHIKKIKRKSKKMKPSSSNEDGGLIEEAEPNSAAGVQQSSNQPVRVDFQTFLLHIDLSPLFAESQQEFLVHEIQKFKLEQRFERFNLLSSHLEDKEQTVSTKNGTQEEPKQFPSSIPPLPMKPYKL</sequence>
<reference evidence="2" key="2">
    <citation type="submission" date="2022-06" db="UniProtKB">
        <authorList>
            <consortium name="EnsemblMetazoa"/>
        </authorList>
    </citation>
    <scope>IDENTIFICATION</scope>
    <source>
        <strain evidence="2">DF5081</strain>
    </source>
</reference>
<dbReference type="EnsemblMetazoa" id="CJA07917.1">
    <property type="protein sequence ID" value="CJA07917.1"/>
    <property type="gene ID" value="WBGene00127121"/>
</dbReference>
<evidence type="ECO:0000313" key="3">
    <source>
        <dbReference type="Proteomes" id="UP000005237"/>
    </source>
</evidence>
<feature type="region of interest" description="Disordered" evidence="1">
    <location>
        <begin position="230"/>
        <end position="263"/>
    </location>
</feature>
<evidence type="ECO:0000313" key="2">
    <source>
        <dbReference type="EnsemblMetazoa" id="CJA07917.1"/>
    </source>
</evidence>
<protein>
    <submittedName>
        <fullName evidence="2">Uncharacterized protein</fullName>
    </submittedName>
</protein>
<name>A0A8R1DNQ5_CAEJA</name>